<feature type="region of interest" description="Disordered" evidence="1">
    <location>
        <begin position="492"/>
        <end position="546"/>
    </location>
</feature>
<protein>
    <submittedName>
        <fullName evidence="2">Uncharacterized protein</fullName>
    </submittedName>
</protein>
<feature type="compositionally biased region" description="Polar residues" evidence="1">
    <location>
        <begin position="326"/>
        <end position="337"/>
    </location>
</feature>
<reference evidence="3" key="1">
    <citation type="submission" date="2014-03" db="EMBL/GenBank/DDBJ databases">
        <authorList>
            <person name="Aksoy S."/>
            <person name="Warren W."/>
            <person name="Wilson R.K."/>
        </authorList>
    </citation>
    <scope>NUCLEOTIDE SEQUENCE [LARGE SCALE GENOMIC DNA]</scope>
    <source>
        <strain evidence="3">IAEA</strain>
    </source>
</reference>
<feature type="compositionally biased region" description="Low complexity" evidence="1">
    <location>
        <begin position="238"/>
        <end position="258"/>
    </location>
</feature>
<feature type="compositionally biased region" description="Low complexity" evidence="1">
    <location>
        <begin position="186"/>
        <end position="196"/>
    </location>
</feature>
<sequence>MKHPLVNFRLNNKLATTTRTRTRTTSTKISGKFNKNFVSSCTDDLISELDKMAKLCSPFSTSPRTSFLNDLFPTHSTFMDEFYITPDPFEVFGELPSIYSDIQKMESESGSSANCAALDWYDDDDVKPMLPNCDLMWPVPHANSSSSISSDLAVSPSVITDNISTNIRDGGTNRIIVKEEPKSPATSTSSSSSSSSIPIMTVKKGNHQQSLKLLNWENIKVEVKKEPIDDYDNIQLQQNKQNKNIPNNKIVQQEQQQQRSMHNVPPGTSLLRKSNNNTNTQQRKLLQLPQQRQATQTTKRDHLLSCAPASHTNANNCRNNNGNNNSFQQPASTQQLYQRPDTPHSLDDDSSATEFKHNIDLSACVMGSNSISLTDSQFIQQVSQELQDTSKSQIALCMDSESSLSDVLDVISTEATNITPNPLTTNRQNNNNMMNDSGIYANKNNNRNNLAIISSIIHSNSFRSSECDSDDDISTASSMSENETAYNRAMMASSAVSPVSSQNSSSSPANNAHNTQHHMDHSYTRLDDMSTNLDTPSDSDITSHNL</sequence>
<dbReference type="VEuPathDB" id="VectorBase:GBRI003635"/>
<keyword evidence="3" id="KW-1185">Reference proteome</keyword>
<feature type="compositionally biased region" description="Basic and acidic residues" evidence="1">
    <location>
        <begin position="517"/>
        <end position="528"/>
    </location>
</feature>
<dbReference type="STRING" id="37001.A0A1A9W253"/>
<feature type="compositionally biased region" description="Polar residues" evidence="1">
    <location>
        <begin position="529"/>
        <end position="546"/>
    </location>
</feature>
<organism evidence="2 3">
    <name type="scientific">Glossina brevipalpis</name>
    <dbReference type="NCBI Taxonomy" id="37001"/>
    <lineage>
        <taxon>Eukaryota</taxon>
        <taxon>Metazoa</taxon>
        <taxon>Ecdysozoa</taxon>
        <taxon>Arthropoda</taxon>
        <taxon>Hexapoda</taxon>
        <taxon>Insecta</taxon>
        <taxon>Pterygota</taxon>
        <taxon>Neoptera</taxon>
        <taxon>Endopterygota</taxon>
        <taxon>Diptera</taxon>
        <taxon>Brachycera</taxon>
        <taxon>Muscomorpha</taxon>
        <taxon>Hippoboscoidea</taxon>
        <taxon>Glossinidae</taxon>
        <taxon>Glossina</taxon>
    </lineage>
</organism>
<evidence type="ECO:0000313" key="2">
    <source>
        <dbReference type="EnsemblMetazoa" id="GBRI003635-PA"/>
    </source>
</evidence>
<evidence type="ECO:0000256" key="1">
    <source>
        <dbReference type="SAM" id="MobiDB-lite"/>
    </source>
</evidence>
<feature type="compositionally biased region" description="Low complexity" evidence="1">
    <location>
        <begin position="313"/>
        <end position="325"/>
    </location>
</feature>
<dbReference type="AlphaFoldDB" id="A0A1A9W253"/>
<reference evidence="2" key="2">
    <citation type="submission" date="2020-05" db="UniProtKB">
        <authorList>
            <consortium name="EnsemblMetazoa"/>
        </authorList>
    </citation>
    <scope>IDENTIFICATION</scope>
    <source>
        <strain evidence="2">IAEA</strain>
    </source>
</reference>
<feature type="region of interest" description="Disordered" evidence="1">
    <location>
        <begin position="309"/>
        <end position="351"/>
    </location>
</feature>
<dbReference type="Proteomes" id="UP000091820">
    <property type="component" value="Unassembled WGS sequence"/>
</dbReference>
<proteinExistence type="predicted"/>
<feature type="region of interest" description="Disordered" evidence="1">
    <location>
        <begin position="169"/>
        <end position="199"/>
    </location>
</feature>
<feature type="compositionally biased region" description="Low complexity" evidence="1">
    <location>
        <begin position="492"/>
        <end position="512"/>
    </location>
</feature>
<evidence type="ECO:0000313" key="3">
    <source>
        <dbReference type="Proteomes" id="UP000091820"/>
    </source>
</evidence>
<feature type="region of interest" description="Disordered" evidence="1">
    <location>
        <begin position="238"/>
        <end position="275"/>
    </location>
</feature>
<dbReference type="EnsemblMetazoa" id="GBRI003635-RA">
    <property type="protein sequence ID" value="GBRI003635-PA"/>
    <property type="gene ID" value="GBRI003635"/>
</dbReference>
<accession>A0A1A9W253</accession>
<name>A0A1A9W253_9MUSC</name>